<dbReference type="AlphaFoldDB" id="A0AAQ1MF51"/>
<evidence type="ECO:0000256" key="3">
    <source>
        <dbReference type="PIRSR" id="PIRSR606225-1"/>
    </source>
</evidence>
<organism evidence="7 8">
    <name type="scientific">Bittarella massiliensis</name>
    <name type="common">ex Durand et al. 2017</name>
    <dbReference type="NCBI Taxonomy" id="1720313"/>
    <lineage>
        <taxon>Bacteria</taxon>
        <taxon>Bacillati</taxon>
        <taxon>Bacillota</taxon>
        <taxon>Clostridia</taxon>
        <taxon>Eubacteriales</taxon>
        <taxon>Oscillospiraceae</taxon>
        <taxon>Bittarella (ex Durand et al. 2017)</taxon>
    </lineage>
</organism>
<dbReference type="InterPro" id="IPR050188">
    <property type="entry name" value="RluA_PseudoU_synthase"/>
</dbReference>
<dbReference type="NCBIfam" id="TIGR00005">
    <property type="entry name" value="rluA_subfam"/>
    <property type="match status" value="1"/>
</dbReference>
<reference evidence="7" key="1">
    <citation type="submission" date="2016-11" db="EMBL/GenBank/DDBJ databases">
        <authorList>
            <person name="Varghese N."/>
            <person name="Submissions S."/>
        </authorList>
    </citation>
    <scope>NUCLEOTIDE SEQUENCE</scope>
    <source>
        <strain evidence="7">DSM 4029</strain>
    </source>
</reference>
<dbReference type="Proteomes" id="UP000184089">
    <property type="component" value="Unassembled WGS sequence"/>
</dbReference>
<dbReference type="InterPro" id="IPR020103">
    <property type="entry name" value="PsdUridine_synth_cat_dom_sf"/>
</dbReference>
<evidence type="ECO:0000256" key="1">
    <source>
        <dbReference type="ARBA" id="ARBA00000073"/>
    </source>
</evidence>
<proteinExistence type="inferred from homology"/>
<dbReference type="RefSeq" id="WP_044993385.1">
    <property type="nucleotide sequence ID" value="NZ_FQVY01000004.1"/>
</dbReference>
<gene>
    <name evidence="6" type="ORF">GT747_06375</name>
    <name evidence="7" type="ORF">SAMN05444424_2457</name>
</gene>
<dbReference type="GO" id="GO:0009982">
    <property type="term" value="F:pseudouridine synthase activity"/>
    <property type="evidence" value="ECO:0007669"/>
    <property type="project" value="InterPro"/>
</dbReference>
<evidence type="ECO:0000313" key="9">
    <source>
        <dbReference type="Proteomes" id="UP000474718"/>
    </source>
</evidence>
<dbReference type="Gene3D" id="3.30.2350.10">
    <property type="entry name" value="Pseudouridine synthase"/>
    <property type="match status" value="1"/>
</dbReference>
<name>A0AAQ1MF51_9FIRM</name>
<evidence type="ECO:0000256" key="2">
    <source>
        <dbReference type="ARBA" id="ARBA00010876"/>
    </source>
</evidence>
<accession>A0AAQ1MF51</accession>
<dbReference type="PANTHER" id="PTHR21600">
    <property type="entry name" value="MITOCHONDRIAL RNA PSEUDOURIDINE SYNTHASE"/>
    <property type="match status" value="1"/>
</dbReference>
<comment type="similarity">
    <text evidence="2 4">Belongs to the pseudouridine synthase RluA family.</text>
</comment>
<evidence type="ECO:0000313" key="6">
    <source>
        <dbReference type="EMBL" id="MZL69394.1"/>
    </source>
</evidence>
<dbReference type="Pfam" id="PF00849">
    <property type="entry name" value="PseudoU_synth_2"/>
    <property type="match status" value="1"/>
</dbReference>
<dbReference type="GO" id="GO:0003723">
    <property type="term" value="F:RNA binding"/>
    <property type="evidence" value="ECO:0007669"/>
    <property type="project" value="InterPro"/>
</dbReference>
<reference evidence="8" key="2">
    <citation type="submission" date="2016-11" db="EMBL/GenBank/DDBJ databases">
        <authorList>
            <person name="Jaros S."/>
            <person name="Januszkiewicz K."/>
            <person name="Wedrychowicz H."/>
        </authorList>
    </citation>
    <scope>NUCLEOTIDE SEQUENCE [LARGE SCALE GENOMIC DNA]</scope>
    <source>
        <strain evidence="8">DSM 4029</strain>
    </source>
</reference>
<dbReference type="EC" id="5.4.99.-" evidence="4"/>
<dbReference type="Proteomes" id="UP000474718">
    <property type="component" value="Unassembled WGS sequence"/>
</dbReference>
<protein>
    <recommendedName>
        <fullName evidence="4">Pseudouridine synthase</fullName>
        <ecNumber evidence="4">5.4.99.-</ecNumber>
    </recommendedName>
</protein>
<dbReference type="CDD" id="cd02869">
    <property type="entry name" value="PseudoU_synth_RluA_like"/>
    <property type="match status" value="1"/>
</dbReference>
<evidence type="ECO:0000256" key="4">
    <source>
        <dbReference type="RuleBase" id="RU362028"/>
    </source>
</evidence>
<comment type="caution">
    <text evidence="7">The sequence shown here is derived from an EMBL/GenBank/DDBJ whole genome shotgun (WGS) entry which is preliminary data.</text>
</comment>
<evidence type="ECO:0000313" key="7">
    <source>
        <dbReference type="EMBL" id="SHG46035.1"/>
    </source>
</evidence>
<reference evidence="6 9" key="3">
    <citation type="journal article" date="2019" name="Nat. Med.">
        <title>A library of human gut bacterial isolates paired with longitudinal multiomics data enables mechanistic microbiome research.</title>
        <authorList>
            <person name="Poyet M."/>
            <person name="Groussin M."/>
            <person name="Gibbons S.M."/>
            <person name="Avila-Pacheco J."/>
            <person name="Jiang X."/>
            <person name="Kearney S.M."/>
            <person name="Perrotta A.R."/>
            <person name="Berdy B."/>
            <person name="Zhao S."/>
            <person name="Lieberman T.D."/>
            <person name="Swanson P.K."/>
            <person name="Smith M."/>
            <person name="Roesemann S."/>
            <person name="Alexander J.E."/>
            <person name="Rich S.A."/>
            <person name="Livny J."/>
            <person name="Vlamakis H."/>
            <person name="Clish C."/>
            <person name="Bullock K."/>
            <person name="Deik A."/>
            <person name="Scott J."/>
            <person name="Pierce K.A."/>
            <person name="Xavier R.J."/>
            <person name="Alm E.J."/>
        </authorList>
    </citation>
    <scope>NUCLEOTIDE SEQUENCE [LARGE SCALE GENOMIC DNA]</scope>
    <source>
        <strain evidence="6 9">BIOML-A2</strain>
    </source>
</reference>
<dbReference type="GO" id="GO:0000455">
    <property type="term" value="P:enzyme-directed rRNA pseudouridine synthesis"/>
    <property type="evidence" value="ECO:0007669"/>
    <property type="project" value="TreeGrafter"/>
</dbReference>
<dbReference type="EMBL" id="WWVX01000003">
    <property type="protein sequence ID" value="MZL69394.1"/>
    <property type="molecule type" value="Genomic_DNA"/>
</dbReference>
<keyword evidence="4" id="KW-0413">Isomerase</keyword>
<dbReference type="InterPro" id="IPR006145">
    <property type="entry name" value="PsdUridine_synth_RsuA/RluA"/>
</dbReference>
<dbReference type="GO" id="GO:0140098">
    <property type="term" value="F:catalytic activity, acting on RNA"/>
    <property type="evidence" value="ECO:0007669"/>
    <property type="project" value="UniProtKB-ARBA"/>
</dbReference>
<evidence type="ECO:0000313" key="8">
    <source>
        <dbReference type="Proteomes" id="UP000184089"/>
    </source>
</evidence>
<dbReference type="SUPFAM" id="SSF55120">
    <property type="entry name" value="Pseudouridine synthase"/>
    <property type="match status" value="1"/>
</dbReference>
<evidence type="ECO:0000259" key="5">
    <source>
        <dbReference type="Pfam" id="PF00849"/>
    </source>
</evidence>
<feature type="active site" evidence="3">
    <location>
        <position position="133"/>
    </location>
</feature>
<keyword evidence="9" id="KW-1185">Reference proteome</keyword>
<dbReference type="PANTHER" id="PTHR21600:SF87">
    <property type="entry name" value="RNA PSEUDOURIDYLATE SYNTHASE DOMAIN-CONTAINING PROTEIN 1"/>
    <property type="match status" value="1"/>
</dbReference>
<sequence length="306" mass="33329">MRRFVYPIGPAEAGRTVKSLLKGKGYSSRALTRLKKDPLGLLRNGAHVRTVDLLAEGDRLEVTLREEENTYARCDTPVPILWEDEDFVAFDKPAGMPCHTSWAHPADTLANVFAAHCDRLGMQAPFRVLGRLDQDTTGCVLVAKNQLAASLLVARPAWVKKVYLAAVSGAPQPPAGRVDAPIARAGEDSGLRRVDPAGQRAVTNYRTLRPLPGGRSLLAFSLETGRTHQIRVHMAHLGHPLLGDALYGGDCAALSRQALHCAGLAFFHPERGEWVRLFAPLPADMAALCGPVGEETLPFWRQEVPE</sequence>
<comment type="function">
    <text evidence="4">Responsible for synthesis of pseudouridine from uracil.</text>
</comment>
<dbReference type="EMBL" id="FQVY01000004">
    <property type="protein sequence ID" value="SHG46035.1"/>
    <property type="molecule type" value="Genomic_DNA"/>
</dbReference>
<comment type="catalytic activity">
    <reaction evidence="1 4">
        <text>a uridine in RNA = a pseudouridine in RNA</text>
        <dbReference type="Rhea" id="RHEA:48348"/>
        <dbReference type="Rhea" id="RHEA-COMP:12068"/>
        <dbReference type="Rhea" id="RHEA-COMP:12069"/>
        <dbReference type="ChEBI" id="CHEBI:65314"/>
        <dbReference type="ChEBI" id="CHEBI:65315"/>
    </reaction>
</comment>
<feature type="domain" description="Pseudouridine synthase RsuA/RluA-like" evidence="5">
    <location>
        <begin position="86"/>
        <end position="236"/>
    </location>
</feature>
<dbReference type="InterPro" id="IPR006225">
    <property type="entry name" value="PsdUridine_synth_RluC/D"/>
</dbReference>